<dbReference type="Pfam" id="PF13006">
    <property type="entry name" value="Nterm_IS4"/>
    <property type="match status" value="1"/>
</dbReference>
<reference evidence="3 4" key="1">
    <citation type="journal article" date="2012" name="J. Bacteriol.">
        <title>Draft Genome Sequence Determination for Cystic Fibrosis and Chronic Granulomatous Disease Burkholderia multivorans Isolates.</title>
        <authorList>
            <person name="Varga J.J."/>
            <person name="Losada L."/>
            <person name="Zelazny A.M."/>
            <person name="Brinkac L."/>
            <person name="Harkins D."/>
            <person name="Radune D."/>
            <person name="Hostetler J."/>
            <person name="Sampaio E.P."/>
            <person name="Ronning C.M."/>
            <person name="Nierman W.C."/>
            <person name="Greenberg D.E."/>
            <person name="Holland S.M."/>
            <person name="Goldberg J.B."/>
        </authorList>
    </citation>
    <scope>NUCLEOTIDE SEQUENCE [LARGE SCALE GENOMIC DNA]</scope>
    <source>
        <strain evidence="3 4">CGD2</strain>
    </source>
</reference>
<protein>
    <submittedName>
        <fullName evidence="3">Transposase, IS4 family</fullName>
    </submittedName>
</protein>
<evidence type="ECO:0000313" key="3">
    <source>
        <dbReference type="EMBL" id="EEE04481.1"/>
    </source>
</evidence>
<dbReference type="EMBL" id="ACFC01000015">
    <property type="protein sequence ID" value="EEE04481.1"/>
    <property type="molecule type" value="Genomic_DNA"/>
</dbReference>
<dbReference type="PANTHER" id="PTHR37529:SF1">
    <property type="entry name" value="TRANSPOSASE INSG FOR INSERTION SEQUENCE ELEMENT IS4-RELATED"/>
    <property type="match status" value="1"/>
</dbReference>
<dbReference type="Pfam" id="PF01609">
    <property type="entry name" value="DDE_Tnp_1"/>
    <property type="match status" value="1"/>
</dbReference>
<proteinExistence type="predicted"/>
<feature type="domain" description="Transposase IS4 N-terminal" evidence="2">
    <location>
        <begin position="21"/>
        <end position="112"/>
    </location>
</feature>
<dbReference type="PANTHER" id="PTHR37529">
    <property type="entry name" value="TRANSPOSASE INSG FOR INSERTION SEQUENCE ELEMENT IS4-RELATED"/>
    <property type="match status" value="1"/>
</dbReference>
<feature type="domain" description="Transposase IS4-like" evidence="1">
    <location>
        <begin position="134"/>
        <end position="357"/>
    </location>
</feature>
<dbReference type="InterPro" id="IPR047952">
    <property type="entry name" value="Transpos_IS4"/>
</dbReference>
<comment type="caution">
    <text evidence="3">The sequence shown here is derived from an EMBL/GenBank/DDBJ whole genome shotgun (WGS) entry which is preliminary data.</text>
</comment>
<dbReference type="AlphaFoldDB" id="B9BXQ1"/>
<dbReference type="SUPFAM" id="SSF53098">
    <property type="entry name" value="Ribonuclease H-like"/>
    <property type="match status" value="1"/>
</dbReference>
<evidence type="ECO:0000259" key="2">
    <source>
        <dbReference type="Pfam" id="PF13006"/>
    </source>
</evidence>
<dbReference type="InterPro" id="IPR012337">
    <property type="entry name" value="RNaseH-like_sf"/>
</dbReference>
<name>B9BXQ1_9BURK</name>
<dbReference type="InterPro" id="IPR002559">
    <property type="entry name" value="Transposase_11"/>
</dbReference>
<evidence type="ECO:0000259" key="1">
    <source>
        <dbReference type="Pfam" id="PF01609"/>
    </source>
</evidence>
<dbReference type="InterPro" id="IPR024473">
    <property type="entry name" value="Transposases_IS4_N"/>
</dbReference>
<dbReference type="Proteomes" id="UP000004535">
    <property type="component" value="Unassembled WGS sequence"/>
</dbReference>
<dbReference type="GO" id="GO:0003677">
    <property type="term" value="F:DNA binding"/>
    <property type="evidence" value="ECO:0007669"/>
    <property type="project" value="InterPro"/>
</dbReference>
<sequence length="446" mass="50932">MLTFGAMLTDHLTFMLDAEPTDLSRLAEHLPHAWIEQAIEATGTASIRRRRLPAEQVVWLVIALAIYRHWSVSEVVDSLELVLPNETTFVSKSAVTQARQRLGHAPIAWLFEQTAQAWCKQDGARHAFKGLSLWAMDGTTLRTPDSAANREHFGSQSYASGKVASYPQMRAVTLTSIPTHLVANIAFGRYDTNEMIYAKNLLAQIPDHSLTLFDKGFLAAEILCGLNSGERNRHFLIPAKSNTRWEVLSGKPDDALVRMRVSPQARQKCPDLPEWWTARAVRIQDAQGRERVLLTSLTDRRRFKLADLVACYERRWQIEASYRELKQSMLGSELTLRSRTVDGIYQEIWGALIAYNLIRREMACAAFEAKCEPTELSFVRSFHLIQHEMMWAARTPAFAKLPAVLKRLREHLKLLINVKRPDRKCDRAVKSRPARYAVRFLRKNLN</sequence>
<accession>B9BXQ1</accession>
<organism evidence="3 4">
    <name type="scientific">Burkholderia multivorans CGD2</name>
    <dbReference type="NCBI Taxonomy" id="513052"/>
    <lineage>
        <taxon>Bacteria</taxon>
        <taxon>Pseudomonadati</taxon>
        <taxon>Pseudomonadota</taxon>
        <taxon>Betaproteobacteria</taxon>
        <taxon>Burkholderiales</taxon>
        <taxon>Burkholderiaceae</taxon>
        <taxon>Burkholderia</taxon>
        <taxon>Burkholderia cepacia complex</taxon>
    </lineage>
</organism>
<dbReference type="GO" id="GO:0004803">
    <property type="term" value="F:transposase activity"/>
    <property type="evidence" value="ECO:0007669"/>
    <property type="project" value="InterPro"/>
</dbReference>
<gene>
    <name evidence="3" type="ORF">BURMUCGD2_3203</name>
</gene>
<evidence type="ECO:0000313" key="4">
    <source>
        <dbReference type="Proteomes" id="UP000004535"/>
    </source>
</evidence>
<dbReference type="NCBIfam" id="NF033592">
    <property type="entry name" value="transpos_IS4_1"/>
    <property type="match status" value="1"/>
</dbReference>
<dbReference type="GO" id="GO:0006313">
    <property type="term" value="P:DNA transposition"/>
    <property type="evidence" value="ECO:0007669"/>
    <property type="project" value="InterPro"/>
</dbReference>
<dbReference type="Gene3D" id="3.90.350.10">
    <property type="entry name" value="Transposase Inhibitor Protein From Tn5, Chain A, domain 1"/>
    <property type="match status" value="1"/>
</dbReference>